<evidence type="ECO:0000313" key="3">
    <source>
        <dbReference type="EMBL" id="GAA4001844.1"/>
    </source>
</evidence>
<dbReference type="SUPFAM" id="SSF55166">
    <property type="entry name" value="Hedgehog/DD-peptidase"/>
    <property type="match status" value="1"/>
</dbReference>
<organism evidence="3 4">
    <name type="scientific">Allokutzneria multivorans</name>
    <dbReference type="NCBI Taxonomy" id="1142134"/>
    <lineage>
        <taxon>Bacteria</taxon>
        <taxon>Bacillati</taxon>
        <taxon>Actinomycetota</taxon>
        <taxon>Actinomycetes</taxon>
        <taxon>Pseudonocardiales</taxon>
        <taxon>Pseudonocardiaceae</taxon>
        <taxon>Allokutzneria</taxon>
    </lineage>
</organism>
<keyword evidence="4" id="KW-1185">Reference proteome</keyword>
<sequence>MQRTVGLVAAGALVGVLISALGTMSIGADTGAGPERTRTQLDSRAARAMPPEPPPAITYVPPEGGASAPKGEKEGKTTKGACTVDPSYHDKDTSGMTSSAAQAWTKAKEEATSKGVTLCAHEAKRSVAQQKAEFDEALERYGGDRSLAEKYVLPPAKSLHVSGLAVDVQPRASAAWLERTAGALGWCRRYANEPWHFEYHKDYASSGCPALKPHP</sequence>
<dbReference type="Gene3D" id="3.30.1380.10">
    <property type="match status" value="1"/>
</dbReference>
<dbReference type="Proteomes" id="UP001501747">
    <property type="component" value="Unassembled WGS sequence"/>
</dbReference>
<evidence type="ECO:0000256" key="1">
    <source>
        <dbReference type="SAM" id="MobiDB-lite"/>
    </source>
</evidence>
<evidence type="ECO:0000259" key="2">
    <source>
        <dbReference type="Pfam" id="PF02557"/>
    </source>
</evidence>
<feature type="region of interest" description="Disordered" evidence="1">
    <location>
        <begin position="44"/>
        <end position="95"/>
    </location>
</feature>
<comment type="caution">
    <text evidence="3">The sequence shown here is derived from an EMBL/GenBank/DDBJ whole genome shotgun (WGS) entry which is preliminary data.</text>
</comment>
<name>A0ABP7RT16_9PSEU</name>
<dbReference type="InterPro" id="IPR003709">
    <property type="entry name" value="VanY-like_core_dom"/>
</dbReference>
<dbReference type="Pfam" id="PF02557">
    <property type="entry name" value="VanY"/>
    <property type="match status" value="1"/>
</dbReference>
<gene>
    <name evidence="3" type="ORF">GCM10022247_23190</name>
</gene>
<dbReference type="EMBL" id="BAABAL010000006">
    <property type="protein sequence ID" value="GAA4001844.1"/>
    <property type="molecule type" value="Genomic_DNA"/>
</dbReference>
<proteinExistence type="predicted"/>
<dbReference type="RefSeq" id="WP_344873649.1">
    <property type="nucleotide sequence ID" value="NZ_BAABAL010000006.1"/>
</dbReference>
<dbReference type="InterPro" id="IPR009045">
    <property type="entry name" value="Zn_M74/Hedgehog-like"/>
</dbReference>
<evidence type="ECO:0000313" key="4">
    <source>
        <dbReference type="Proteomes" id="UP001501747"/>
    </source>
</evidence>
<feature type="domain" description="D-alanyl-D-alanine carboxypeptidase-like core" evidence="2">
    <location>
        <begin position="96"/>
        <end position="200"/>
    </location>
</feature>
<reference evidence="4" key="1">
    <citation type="journal article" date="2019" name="Int. J. Syst. Evol. Microbiol.">
        <title>The Global Catalogue of Microorganisms (GCM) 10K type strain sequencing project: providing services to taxonomists for standard genome sequencing and annotation.</title>
        <authorList>
            <consortium name="The Broad Institute Genomics Platform"/>
            <consortium name="The Broad Institute Genome Sequencing Center for Infectious Disease"/>
            <person name="Wu L."/>
            <person name="Ma J."/>
        </authorList>
    </citation>
    <scope>NUCLEOTIDE SEQUENCE [LARGE SCALE GENOMIC DNA]</scope>
    <source>
        <strain evidence="4">JCM 17342</strain>
    </source>
</reference>
<protein>
    <recommendedName>
        <fullName evidence="2">D-alanyl-D-alanine carboxypeptidase-like core domain-containing protein</fullName>
    </recommendedName>
</protein>
<accession>A0ABP7RT16</accession>